<proteinExistence type="predicted"/>
<dbReference type="AlphaFoldDB" id="A0A3M7P6I5"/>
<accession>A0A3M7P6I5</accession>
<comment type="caution">
    <text evidence="1">The sequence shown here is derived from an EMBL/GenBank/DDBJ whole genome shotgun (WGS) entry which is preliminary data.</text>
</comment>
<dbReference type="GO" id="GO:0010457">
    <property type="term" value="P:centriole-centriole cohesion"/>
    <property type="evidence" value="ECO:0007669"/>
    <property type="project" value="TreeGrafter"/>
</dbReference>
<dbReference type="STRING" id="10195.A0A3M7P6I5"/>
<name>A0A3M7P6I5_BRAPC</name>
<protein>
    <submittedName>
        <fullName evidence="1">Rotatin</fullName>
    </submittedName>
</protein>
<dbReference type="InterPro" id="IPR016024">
    <property type="entry name" value="ARM-type_fold"/>
</dbReference>
<dbReference type="EMBL" id="REGN01012852">
    <property type="protein sequence ID" value="RMZ94706.1"/>
    <property type="molecule type" value="Genomic_DNA"/>
</dbReference>
<reference evidence="1 2" key="1">
    <citation type="journal article" date="2018" name="Sci. Rep.">
        <title>Genomic signatures of local adaptation to the degree of environmental predictability in rotifers.</title>
        <authorList>
            <person name="Franch-Gras L."/>
            <person name="Hahn C."/>
            <person name="Garcia-Roger E.M."/>
            <person name="Carmona M.J."/>
            <person name="Serra M."/>
            <person name="Gomez A."/>
        </authorList>
    </citation>
    <scope>NUCLEOTIDE SEQUENCE [LARGE SCALE GENOMIC DNA]</scope>
    <source>
        <strain evidence="1">HYR1</strain>
    </source>
</reference>
<sequence length="817" mass="93835">MNCEIVRTVLCLKDEKNNLNGSSWLIPLILHREPQIRSISFCLLSIITNVQYGRKKLMTDKTSIWSIGFNVLLNQYESSTVRTQACAFLINLTQCINSETENNSKESFTISVADLKYLLDEINFYKKIAYILSSFYPFETYAFSELVEQNRQSSKNSQQLEISICSPLLVSSICQLLYNLSILLGKESILMINKHSIVKLLISYVKPLHLLTSCQSKKEIHLSNDLIYMLQIICRFLNLCCQLDQNCILMFLNDNQHPTNNRFNLVFDLIECLTINSVDKFKLKPFFGVLFDLLSTFLNLNDDKSTVEMCLIVVSKCWQILTGYILNDLFCDPSADSITLNLIENALKFYSIYLAKLTQLVNSTSSNNLKILFDNILYLFDYSNCKNDGEVEPINSIGAQLAQKLIKKFDEFFMVENAPHNTKVIICNILKGLFVLSNTAKKIAVEAGFIETLIEHLKYTHSKLNLKSLSLTKVSLKENPLVFDIQQCLLILKYLMSNNQEIKESLTKIGLHSLIHSIWCWSLQDQNLLKTSLSTLCTLTANNRPGVNAMSHSSISASTSNANSFNASSSSLYSQSSFSSLSLLSTIIKSLQKSFINQQLKSSFIIQKYAFSILTNCAQSNECKNLIWKSNLIQDFTQIDFQLIKMNSVKFNFKLEKLWLYFLVSLSFSQDGQQFFIKVDTNLLAVVIKFLDPMLFCQQNDFQQQQIFLIHYLALLILRNLSFNQANKSKLVSNSDYINTIIQYLNRNKSEKFHLLSLSSLDSLLYDYQKSKVILKNFNCLKYLVELHEHYQLEQNRTETQNKILHTINNLIKILNE</sequence>
<dbReference type="Gene3D" id="1.25.10.10">
    <property type="entry name" value="Leucine-rich Repeat Variant"/>
    <property type="match status" value="2"/>
</dbReference>
<dbReference type="GO" id="GO:0005813">
    <property type="term" value="C:centrosome"/>
    <property type="evidence" value="ECO:0007669"/>
    <property type="project" value="InterPro"/>
</dbReference>
<dbReference type="PANTHER" id="PTHR31691:SF1">
    <property type="entry name" value="ROTATIN"/>
    <property type="match status" value="1"/>
</dbReference>
<dbReference type="OrthoDB" id="428850at2759"/>
<dbReference type="SUPFAM" id="SSF48371">
    <property type="entry name" value="ARM repeat"/>
    <property type="match status" value="1"/>
</dbReference>
<dbReference type="InterPro" id="IPR011989">
    <property type="entry name" value="ARM-like"/>
</dbReference>
<evidence type="ECO:0000313" key="1">
    <source>
        <dbReference type="EMBL" id="RMZ94706.1"/>
    </source>
</evidence>
<dbReference type="GO" id="GO:0036064">
    <property type="term" value="C:ciliary basal body"/>
    <property type="evidence" value="ECO:0007669"/>
    <property type="project" value="InterPro"/>
</dbReference>
<evidence type="ECO:0000313" key="2">
    <source>
        <dbReference type="Proteomes" id="UP000276133"/>
    </source>
</evidence>
<gene>
    <name evidence="1" type="ORF">BpHYR1_018389</name>
</gene>
<dbReference type="GO" id="GO:0005814">
    <property type="term" value="C:centriole"/>
    <property type="evidence" value="ECO:0007669"/>
    <property type="project" value="TreeGrafter"/>
</dbReference>
<dbReference type="Proteomes" id="UP000276133">
    <property type="component" value="Unassembled WGS sequence"/>
</dbReference>
<dbReference type="GO" id="GO:0007099">
    <property type="term" value="P:centriole replication"/>
    <property type="evidence" value="ECO:0007669"/>
    <property type="project" value="TreeGrafter"/>
</dbReference>
<keyword evidence="2" id="KW-1185">Reference proteome</keyword>
<organism evidence="1 2">
    <name type="scientific">Brachionus plicatilis</name>
    <name type="common">Marine rotifer</name>
    <name type="synonym">Brachionus muelleri</name>
    <dbReference type="NCBI Taxonomy" id="10195"/>
    <lineage>
        <taxon>Eukaryota</taxon>
        <taxon>Metazoa</taxon>
        <taxon>Spiralia</taxon>
        <taxon>Gnathifera</taxon>
        <taxon>Rotifera</taxon>
        <taxon>Eurotatoria</taxon>
        <taxon>Monogononta</taxon>
        <taxon>Pseudotrocha</taxon>
        <taxon>Ploima</taxon>
        <taxon>Brachionidae</taxon>
        <taxon>Brachionus</taxon>
    </lineage>
</organism>
<dbReference type="GO" id="GO:0032053">
    <property type="term" value="P:ciliary basal body organization"/>
    <property type="evidence" value="ECO:0007669"/>
    <property type="project" value="TreeGrafter"/>
</dbReference>
<dbReference type="InterPro" id="IPR030791">
    <property type="entry name" value="Rotatin"/>
</dbReference>
<dbReference type="PANTHER" id="PTHR31691">
    <property type="entry name" value="ROTATIN"/>
    <property type="match status" value="1"/>
</dbReference>